<protein>
    <submittedName>
        <fullName evidence="2">Secreted protein</fullName>
    </submittedName>
</protein>
<dbReference type="AlphaFoldDB" id="A0A0M3HUR8"/>
<evidence type="ECO:0000313" key="2">
    <source>
        <dbReference type="WBParaSite" id="ALUE_0000658001-mRNA-1"/>
    </source>
</evidence>
<dbReference type="Proteomes" id="UP000036681">
    <property type="component" value="Unplaced"/>
</dbReference>
<accession>A0A0M3HUR8</accession>
<sequence>MQSRVRLSSRMLTSTLRKSIIVFATLCCIFVGSERTQCGGVVSKTTGRRVDTYVCPGREQNPLESRCCDPPEYGSRPDEVEHLKGINMPSEQSADTRIYEVNADIAYRQSKDIV</sequence>
<organism evidence="1 2">
    <name type="scientific">Ascaris lumbricoides</name>
    <name type="common">Giant roundworm</name>
    <dbReference type="NCBI Taxonomy" id="6252"/>
    <lineage>
        <taxon>Eukaryota</taxon>
        <taxon>Metazoa</taxon>
        <taxon>Ecdysozoa</taxon>
        <taxon>Nematoda</taxon>
        <taxon>Chromadorea</taxon>
        <taxon>Rhabditida</taxon>
        <taxon>Spirurina</taxon>
        <taxon>Ascaridomorpha</taxon>
        <taxon>Ascaridoidea</taxon>
        <taxon>Ascarididae</taxon>
        <taxon>Ascaris</taxon>
    </lineage>
</organism>
<evidence type="ECO:0000313" key="1">
    <source>
        <dbReference type="Proteomes" id="UP000036681"/>
    </source>
</evidence>
<keyword evidence="1" id="KW-1185">Reference proteome</keyword>
<dbReference type="WBParaSite" id="ALUE_0000658001-mRNA-1">
    <property type="protein sequence ID" value="ALUE_0000658001-mRNA-1"/>
    <property type="gene ID" value="ALUE_0000658001"/>
</dbReference>
<name>A0A0M3HUR8_ASCLU</name>
<reference evidence="2" key="1">
    <citation type="submission" date="2017-02" db="UniProtKB">
        <authorList>
            <consortium name="WormBaseParasite"/>
        </authorList>
    </citation>
    <scope>IDENTIFICATION</scope>
</reference>
<proteinExistence type="predicted"/>